<evidence type="ECO:0000256" key="2">
    <source>
        <dbReference type="ARBA" id="ARBA00023125"/>
    </source>
</evidence>
<dbReference type="SUPFAM" id="SSF46689">
    <property type="entry name" value="Homeodomain-like"/>
    <property type="match status" value="1"/>
</dbReference>
<dbReference type="Pfam" id="PF00440">
    <property type="entry name" value="TetR_N"/>
    <property type="match status" value="1"/>
</dbReference>
<feature type="domain" description="HTH tetR-type" evidence="4">
    <location>
        <begin position="5"/>
        <end position="65"/>
    </location>
</feature>
<dbReference type="Gene3D" id="1.10.357.10">
    <property type="entry name" value="Tetracycline Repressor, domain 2"/>
    <property type="match status" value="1"/>
</dbReference>
<proteinExistence type="predicted"/>
<gene>
    <name evidence="5" type="ORF">ACFFGV_08530</name>
</gene>
<dbReference type="EMBL" id="JBHLTP010000005">
    <property type="protein sequence ID" value="MFC0523630.1"/>
    <property type="molecule type" value="Genomic_DNA"/>
</dbReference>
<protein>
    <submittedName>
        <fullName evidence="5">TetR/AcrR family transcriptional regulator</fullName>
    </submittedName>
</protein>
<name>A0ABV6LMK0_9BACI</name>
<dbReference type="InterPro" id="IPR001647">
    <property type="entry name" value="HTH_TetR"/>
</dbReference>
<evidence type="ECO:0000256" key="1">
    <source>
        <dbReference type="ARBA" id="ARBA00022491"/>
    </source>
</evidence>
<dbReference type="InterPro" id="IPR050624">
    <property type="entry name" value="HTH-type_Tx_Regulator"/>
</dbReference>
<accession>A0ABV6LMK0</accession>
<dbReference type="PANTHER" id="PTHR43479">
    <property type="entry name" value="ACREF/ENVCD OPERON REPRESSOR-RELATED"/>
    <property type="match status" value="1"/>
</dbReference>
<dbReference type="PROSITE" id="PS50977">
    <property type="entry name" value="HTH_TETR_2"/>
    <property type="match status" value="1"/>
</dbReference>
<dbReference type="Proteomes" id="UP001589836">
    <property type="component" value="Unassembled WGS sequence"/>
</dbReference>
<dbReference type="PANTHER" id="PTHR43479:SF11">
    <property type="entry name" value="ACREF_ENVCD OPERON REPRESSOR-RELATED"/>
    <property type="match status" value="1"/>
</dbReference>
<sequence>MSKGEETRNNIVRHALFLFSTEGYEETSLKDIAMKVNIKAPSIYAYFSSKEELFKNVTNVVMNDYLYFVRSQSSLLRNLTIEEQLYTLMEKLNKYFYEQDLGLFIKRYGMVPPEKFKDFLLQKYTEVEMEIRRLLYEILEPSDNLIDTETIATSFLCMLDGMIFYLVNLSEEEYKRRLRESWDVFWRGITI</sequence>
<dbReference type="PRINTS" id="PR00455">
    <property type="entry name" value="HTHTETR"/>
</dbReference>
<keyword evidence="1" id="KW-0678">Repressor</keyword>
<keyword evidence="6" id="KW-1185">Reference proteome</keyword>
<evidence type="ECO:0000313" key="6">
    <source>
        <dbReference type="Proteomes" id="UP001589836"/>
    </source>
</evidence>
<keyword evidence="2 3" id="KW-0238">DNA-binding</keyword>
<dbReference type="InterPro" id="IPR009057">
    <property type="entry name" value="Homeodomain-like_sf"/>
</dbReference>
<reference evidence="5 6" key="1">
    <citation type="submission" date="2024-09" db="EMBL/GenBank/DDBJ databases">
        <authorList>
            <person name="Sun Q."/>
            <person name="Mori K."/>
        </authorList>
    </citation>
    <scope>NUCLEOTIDE SEQUENCE [LARGE SCALE GENOMIC DNA]</scope>
    <source>
        <strain evidence="5 6">NCAIM B.02529</strain>
    </source>
</reference>
<evidence type="ECO:0000313" key="5">
    <source>
        <dbReference type="EMBL" id="MFC0523630.1"/>
    </source>
</evidence>
<organism evidence="5 6">
    <name type="scientific">Pontibacillus salicampi</name>
    <dbReference type="NCBI Taxonomy" id="1449801"/>
    <lineage>
        <taxon>Bacteria</taxon>
        <taxon>Bacillati</taxon>
        <taxon>Bacillota</taxon>
        <taxon>Bacilli</taxon>
        <taxon>Bacillales</taxon>
        <taxon>Bacillaceae</taxon>
        <taxon>Pontibacillus</taxon>
    </lineage>
</organism>
<evidence type="ECO:0000256" key="3">
    <source>
        <dbReference type="PROSITE-ProRule" id="PRU00335"/>
    </source>
</evidence>
<comment type="caution">
    <text evidence="5">The sequence shown here is derived from an EMBL/GenBank/DDBJ whole genome shotgun (WGS) entry which is preliminary data.</text>
</comment>
<feature type="DNA-binding region" description="H-T-H motif" evidence="3">
    <location>
        <begin position="28"/>
        <end position="47"/>
    </location>
</feature>
<evidence type="ECO:0000259" key="4">
    <source>
        <dbReference type="PROSITE" id="PS50977"/>
    </source>
</evidence>
<dbReference type="RefSeq" id="WP_377346683.1">
    <property type="nucleotide sequence ID" value="NZ_JBHLTP010000005.1"/>
</dbReference>
<dbReference type="Gene3D" id="1.10.10.60">
    <property type="entry name" value="Homeodomain-like"/>
    <property type="match status" value="1"/>
</dbReference>